<organism evidence="1">
    <name type="scientific">Ophidiomyces ophidiicola</name>
    <dbReference type="NCBI Taxonomy" id="1387563"/>
    <lineage>
        <taxon>Eukaryota</taxon>
        <taxon>Fungi</taxon>
        <taxon>Dikarya</taxon>
        <taxon>Ascomycota</taxon>
        <taxon>Pezizomycotina</taxon>
        <taxon>Eurotiomycetes</taxon>
        <taxon>Eurotiomycetidae</taxon>
        <taxon>Onygenales</taxon>
        <taxon>Onygenaceae</taxon>
        <taxon>Ophidiomyces</taxon>
    </lineage>
</organism>
<dbReference type="EMBL" id="JALBCA010000038">
    <property type="protein sequence ID" value="KAI2387565.1"/>
    <property type="molecule type" value="Genomic_DNA"/>
</dbReference>
<sequence>MKFLATIVSFAALTIAAPTALPAETLEVRNDNAVTDRLLFSDSLPVFLKARQSKNPAHLDWSSDGCSYVPNAPAGFNFVNACYRHDFGYRNYKKQRRFTPSNRKRIDVLFKADMRGLCENYNAKRTCRAAANLYYLGVRMFGGIGRSLDTRDIDGGDAEEYQEYLKAMEEYKLAVEEDKKAGLLPADF</sequence>
<name>A0ACB8UXD2_9EURO</name>
<proteinExistence type="predicted"/>
<comment type="caution">
    <text evidence="1">The sequence shown here is derived from an EMBL/GenBank/DDBJ whole genome shotgun (WGS) entry which is preliminary data.</text>
</comment>
<evidence type="ECO:0000313" key="1">
    <source>
        <dbReference type="EMBL" id="KAI2387565.1"/>
    </source>
</evidence>
<accession>A0ACB8UXD2</accession>
<reference evidence="1" key="1">
    <citation type="journal article" date="2022" name="bioRxiv">
        <title>Population genetic analysis of Ophidiomyces ophidiicola, the causative agent of snake fungal disease, indicates recent introductions to the USA.</title>
        <authorList>
            <person name="Ladner J.T."/>
            <person name="Palmer J.M."/>
            <person name="Ettinger C.L."/>
            <person name="Stajich J.E."/>
            <person name="Farrell T.M."/>
            <person name="Glorioso B.M."/>
            <person name="Lawson B."/>
            <person name="Price S.J."/>
            <person name="Stengle A.G."/>
            <person name="Grear D.A."/>
            <person name="Lorch J.M."/>
        </authorList>
    </citation>
    <scope>NUCLEOTIDE SEQUENCE</scope>
    <source>
        <strain evidence="1">NWHC 24266-5</strain>
    </source>
</reference>
<gene>
    <name evidence="1" type="ORF">LOY88_003055</name>
</gene>
<protein>
    <submittedName>
        <fullName evidence="1">Uncharacterized protein</fullName>
    </submittedName>
</protein>